<dbReference type="EMBL" id="JASCZI010090778">
    <property type="protein sequence ID" value="MED6146400.1"/>
    <property type="molecule type" value="Genomic_DNA"/>
</dbReference>
<feature type="compositionally biased region" description="Basic residues" evidence="1">
    <location>
        <begin position="347"/>
        <end position="356"/>
    </location>
</feature>
<gene>
    <name evidence="3" type="ORF">PIB30_034128</name>
</gene>
<feature type="domain" description="J" evidence="2">
    <location>
        <begin position="68"/>
        <end position="132"/>
    </location>
</feature>
<organism evidence="3 4">
    <name type="scientific">Stylosanthes scabra</name>
    <dbReference type="NCBI Taxonomy" id="79078"/>
    <lineage>
        <taxon>Eukaryota</taxon>
        <taxon>Viridiplantae</taxon>
        <taxon>Streptophyta</taxon>
        <taxon>Embryophyta</taxon>
        <taxon>Tracheophyta</taxon>
        <taxon>Spermatophyta</taxon>
        <taxon>Magnoliopsida</taxon>
        <taxon>eudicotyledons</taxon>
        <taxon>Gunneridae</taxon>
        <taxon>Pentapetalae</taxon>
        <taxon>rosids</taxon>
        <taxon>fabids</taxon>
        <taxon>Fabales</taxon>
        <taxon>Fabaceae</taxon>
        <taxon>Papilionoideae</taxon>
        <taxon>50 kb inversion clade</taxon>
        <taxon>dalbergioids sensu lato</taxon>
        <taxon>Dalbergieae</taxon>
        <taxon>Pterocarpus clade</taxon>
        <taxon>Stylosanthes</taxon>
    </lineage>
</organism>
<keyword evidence="4" id="KW-1185">Reference proteome</keyword>
<dbReference type="InterPro" id="IPR024593">
    <property type="entry name" value="DUF3444"/>
</dbReference>
<dbReference type="PROSITE" id="PS50076">
    <property type="entry name" value="DNAJ_2"/>
    <property type="match status" value="1"/>
</dbReference>
<evidence type="ECO:0000313" key="4">
    <source>
        <dbReference type="Proteomes" id="UP001341840"/>
    </source>
</evidence>
<feature type="compositionally biased region" description="Basic and acidic residues" evidence="1">
    <location>
        <begin position="404"/>
        <end position="424"/>
    </location>
</feature>
<dbReference type="Proteomes" id="UP001341840">
    <property type="component" value="Unassembled WGS sequence"/>
</dbReference>
<dbReference type="Pfam" id="PF11926">
    <property type="entry name" value="DUF3444"/>
    <property type="match status" value="1"/>
</dbReference>
<dbReference type="Gene3D" id="1.10.287.110">
    <property type="entry name" value="DnaJ domain"/>
    <property type="match status" value="1"/>
</dbReference>
<dbReference type="SMART" id="SM00271">
    <property type="entry name" value="DnaJ"/>
    <property type="match status" value="1"/>
</dbReference>
<proteinExistence type="predicted"/>
<dbReference type="CDD" id="cd06257">
    <property type="entry name" value="DnaJ"/>
    <property type="match status" value="1"/>
</dbReference>
<protein>
    <recommendedName>
        <fullName evidence="2">J domain-containing protein</fullName>
    </recommendedName>
</protein>
<feature type="compositionally biased region" description="Acidic residues" evidence="1">
    <location>
        <begin position="362"/>
        <end position="374"/>
    </location>
</feature>
<feature type="region of interest" description="Disordered" evidence="1">
    <location>
        <begin position="224"/>
        <end position="251"/>
    </location>
</feature>
<name>A0ABU6TCG9_9FABA</name>
<dbReference type="Pfam" id="PF00226">
    <property type="entry name" value="DnaJ"/>
    <property type="match status" value="1"/>
</dbReference>
<comment type="caution">
    <text evidence="3">The sequence shown here is derived from an EMBL/GenBank/DDBJ whole genome shotgun (WGS) entry which is preliminary data.</text>
</comment>
<evidence type="ECO:0000313" key="3">
    <source>
        <dbReference type="EMBL" id="MED6146400.1"/>
    </source>
</evidence>
<dbReference type="PRINTS" id="PR00625">
    <property type="entry name" value="JDOMAIN"/>
</dbReference>
<dbReference type="PANTHER" id="PTHR45089">
    <property type="entry name" value="DNAJ HEAT SHOCK AMINO-TERMINAL DOMAIN PROTEIN-RELATED"/>
    <property type="match status" value="1"/>
</dbReference>
<accession>A0ABU6TCG9</accession>
<feature type="region of interest" description="Disordered" evidence="1">
    <location>
        <begin position="273"/>
        <end position="424"/>
    </location>
</feature>
<sequence>MECNRDEALRAKEVAESKMQRGDFQGALKFALKAKKMYADVENITQILTVCEVHNAAQNKFTGGTDMDWYAILQTAQLADEATIKKQYRKLALLLHPDKNKFPGAEAAFKLIGEANGVLGDQSKRSAYDRKYKVPVKPAFTARNVQNANATNYQNNYFPMSTFRSFRNGHQHPEPQLCWAICPHCNIKCPYYKEAIMCTTLSCYKCLKTFDALLDQNVSPGYTRTPFTNQNEAQKHAAPKPASKSHGGGNAENFVPVSMRKCAADGVRVHCKGRKSNDGSVARGQSKGNVSASKGAKATESQHSANVGSKRVRQSVPDPRENFNYGNVKGTVDANIQENCVDPSTRNARRSSRQRQHVSYAESDDNSDDDDDLESPSKKQKQNESFDTDGFVKKEEPAGGAADQKGKVRSKDCDPPEEAFSHNKSKFEDDCSTFNSHAPSDAEPIICPDAEFNNFEKHRAKDCFAVNQFWALYDTADAMPRYYALIKKVFFPFKLLITWLEPDPDNEDEIDWHDAELPVACGKFRVSRSQNIRDCTMFSHQIGYLKGSRRGSYLIYPKKGETWAIFRDWDIKWSSNPKEHSKYKFDFVEILTDFSENVGIEVAFLSKVEGFISIFQRNEKNGKNTFSVPPNELYQFSHQVPSCKMTGTEREGVPIGSFELDPAAVPLDLLGRSCKAEE</sequence>
<dbReference type="PANTHER" id="PTHR45089:SF26">
    <property type="entry name" value="DNAJ HEAT SHOCK AMINO-TERMINAL DOMAIN PROTEIN"/>
    <property type="match status" value="1"/>
</dbReference>
<evidence type="ECO:0000256" key="1">
    <source>
        <dbReference type="SAM" id="MobiDB-lite"/>
    </source>
</evidence>
<reference evidence="3 4" key="1">
    <citation type="journal article" date="2023" name="Plants (Basel)">
        <title>Bridging the Gap: Combining Genomics and Transcriptomics Approaches to Understand Stylosanthes scabra, an Orphan Legume from the Brazilian Caatinga.</title>
        <authorList>
            <person name="Ferreira-Neto J.R.C."/>
            <person name="da Silva M.D."/>
            <person name="Binneck E."/>
            <person name="de Melo N.F."/>
            <person name="da Silva R.H."/>
            <person name="de Melo A.L.T.M."/>
            <person name="Pandolfi V."/>
            <person name="Bustamante F.O."/>
            <person name="Brasileiro-Vidal A.C."/>
            <person name="Benko-Iseppon A.M."/>
        </authorList>
    </citation>
    <scope>NUCLEOTIDE SEQUENCE [LARGE SCALE GENOMIC DNA]</scope>
    <source>
        <tissue evidence="3">Leaves</tissue>
    </source>
</reference>
<evidence type="ECO:0000259" key="2">
    <source>
        <dbReference type="PROSITE" id="PS50076"/>
    </source>
</evidence>
<dbReference type="SUPFAM" id="SSF46565">
    <property type="entry name" value="Chaperone J-domain"/>
    <property type="match status" value="1"/>
</dbReference>
<feature type="compositionally biased region" description="Polar residues" evidence="1">
    <location>
        <begin position="334"/>
        <end position="346"/>
    </location>
</feature>
<dbReference type="InterPro" id="IPR036869">
    <property type="entry name" value="J_dom_sf"/>
</dbReference>
<dbReference type="InterPro" id="IPR001623">
    <property type="entry name" value="DnaJ_domain"/>
</dbReference>
<feature type="compositionally biased region" description="Basic and acidic residues" evidence="1">
    <location>
        <begin position="375"/>
        <end position="397"/>
    </location>
</feature>